<evidence type="ECO:0000256" key="9">
    <source>
        <dbReference type="SAM" id="MobiDB-lite"/>
    </source>
</evidence>
<dbReference type="GO" id="GO:0015385">
    <property type="term" value="F:sodium:proton antiporter activity"/>
    <property type="evidence" value="ECO:0007669"/>
    <property type="project" value="InterPro"/>
</dbReference>
<keyword evidence="7 10" id="KW-0472">Membrane</keyword>
<feature type="transmembrane region" description="Helical" evidence="10">
    <location>
        <begin position="368"/>
        <end position="391"/>
    </location>
</feature>
<keyword evidence="8" id="KW-0739">Sodium transport</keyword>
<gene>
    <name evidence="12" type="ORF">TGDOM2_263480</name>
</gene>
<dbReference type="Proteomes" id="UP000028837">
    <property type="component" value="Unassembled WGS sequence"/>
</dbReference>
<feature type="region of interest" description="Disordered" evidence="9">
    <location>
        <begin position="651"/>
        <end position="737"/>
    </location>
</feature>
<dbReference type="EMBL" id="AHZU02001581">
    <property type="protein sequence ID" value="KFG30894.1"/>
    <property type="molecule type" value="Genomic_DNA"/>
</dbReference>
<dbReference type="VEuPathDB" id="ToxoDB:TGDOM2_263480"/>
<feature type="compositionally biased region" description="Polar residues" evidence="9">
    <location>
        <begin position="133"/>
        <end position="143"/>
    </location>
</feature>
<feature type="region of interest" description="Disordered" evidence="9">
    <location>
        <begin position="92"/>
        <end position="189"/>
    </location>
</feature>
<dbReference type="Gene3D" id="6.10.140.1330">
    <property type="match status" value="1"/>
</dbReference>
<evidence type="ECO:0000259" key="11">
    <source>
        <dbReference type="Pfam" id="PF00999"/>
    </source>
</evidence>
<feature type="transmembrane region" description="Helical" evidence="10">
    <location>
        <begin position="267"/>
        <end position="284"/>
    </location>
</feature>
<keyword evidence="4 10" id="KW-1133">Transmembrane helix</keyword>
<dbReference type="InterPro" id="IPR006153">
    <property type="entry name" value="Cation/H_exchanger_TM"/>
</dbReference>
<evidence type="ECO:0000256" key="3">
    <source>
        <dbReference type="ARBA" id="ARBA00022692"/>
    </source>
</evidence>
<feature type="compositionally biased region" description="Basic and acidic residues" evidence="9">
    <location>
        <begin position="712"/>
        <end position="737"/>
    </location>
</feature>
<proteinExistence type="predicted"/>
<dbReference type="GO" id="GO:0015386">
    <property type="term" value="F:potassium:proton antiporter activity"/>
    <property type="evidence" value="ECO:0007669"/>
    <property type="project" value="TreeGrafter"/>
</dbReference>
<reference evidence="12 13" key="1">
    <citation type="submission" date="2014-02" db="EMBL/GenBank/DDBJ databases">
        <authorList>
            <person name="Sibley D."/>
            <person name="Venepally P."/>
            <person name="Karamycheva S."/>
            <person name="Hadjithomas M."/>
            <person name="Khan A."/>
            <person name="Brunk B."/>
            <person name="Roos D."/>
            <person name="Caler E."/>
            <person name="Lorenzi H."/>
        </authorList>
    </citation>
    <scope>NUCLEOTIDE SEQUENCE [LARGE SCALE GENOMIC DNA]</scope>
    <source>
        <strain evidence="12 13">GAB2-2007-GAL-DOM2</strain>
    </source>
</reference>
<evidence type="ECO:0000256" key="1">
    <source>
        <dbReference type="ARBA" id="ARBA00004141"/>
    </source>
</evidence>
<feature type="transmembrane region" description="Helical" evidence="10">
    <location>
        <begin position="411"/>
        <end position="437"/>
    </location>
</feature>
<feature type="transmembrane region" description="Helical" evidence="10">
    <location>
        <begin position="572"/>
        <end position="591"/>
    </location>
</feature>
<feature type="transmembrane region" description="Helical" evidence="10">
    <location>
        <begin position="296"/>
        <end position="316"/>
    </location>
</feature>
<feature type="domain" description="Cation/H+ exchanger transmembrane" evidence="11">
    <location>
        <begin position="219"/>
        <end position="628"/>
    </location>
</feature>
<evidence type="ECO:0000256" key="5">
    <source>
        <dbReference type="ARBA" id="ARBA00023053"/>
    </source>
</evidence>
<protein>
    <submittedName>
        <fullName evidence="12">Sodium/hydrogen exchanger 3 protein</fullName>
    </submittedName>
</protein>
<dbReference type="PANTHER" id="PTHR10110">
    <property type="entry name" value="SODIUM/HYDROGEN EXCHANGER"/>
    <property type="match status" value="1"/>
</dbReference>
<organism evidence="12 13">
    <name type="scientific">Toxoplasma gondii GAB2-2007-GAL-DOM2</name>
    <dbReference type="NCBI Taxonomy" id="1130820"/>
    <lineage>
        <taxon>Eukaryota</taxon>
        <taxon>Sar</taxon>
        <taxon>Alveolata</taxon>
        <taxon>Apicomplexa</taxon>
        <taxon>Conoidasida</taxon>
        <taxon>Coccidia</taxon>
        <taxon>Eucoccidiorida</taxon>
        <taxon>Eimeriorina</taxon>
        <taxon>Sarcocystidae</taxon>
        <taxon>Toxoplasma</taxon>
    </lineage>
</organism>
<sequence length="853" mass="91350">MAPFFPLLSSGPREDSVLFKHLRPSLSSCLLLVSLYAFVAHLLPSFPAAPLASPLLPAVLSASASGNVAGQWTGLFNVPSLFSNGNSTLHFSRDASGVTDRSDPPPASAVQQPSLPPPGVAPPAGAPRVSADISATTEASAGSNEADALPASPSSPSSPASAAPSLSTQDEADEKKEDKATPSRLATAAPPTAAEGLAASFTNVNMLLLALCLLCCFTLGYFIHMNVIPHLPDSAAAMLTGVLFGLLARLFGPSPSENSFLHFDPQFFYFVLLPPIVLEAGFCLNKAAFLYNLGAILLLSILGTLLSTVVVAQITFSTAHISGLEGPAHEIRGFSWAFASLISATDTVATLSIIGSPKFRLGKKGVDLYSILMGESVLNDAVSIALTRSVLKLFFTSDAAVAQRVSGIDVIADFVAVVVGSLVVGLGMGGLCCFCFRHSQLKKLPEYEVAITLLTAYMAFGVSEWLGFSGVVALFFCGVMLGHFNVHNLSKKSRYSIDTVFKTIALISEKIVFAYLGVVAAVGVGERTFNIFFVLISLGACAVSRVACVFPLCFVSNKFRQEEERIDCGQQVLMWLAGLRGAVAFALAMTIPCSHDMWRAVCRHNKDLVVTTTLVLVAITTLGVGSILEYSALKLGAVLPRRDNAEGSAALLLHSPSGDGRLRARSSEEGPEERRLRTRETSETSATPPCRASTSGAADVVSELASAPAAAGREDKGTEHEGRQPRGEGRLDTQTEEHDSYALQWHAHQWERERDFRSQVERRPRVPDTGLSREEFDERGRPVSACVRFLYRLDREYLQRWLGSGEESDVSEEFDFAESRARRHACTPFVASGHHRDAELAESSFFSKGSQAP</sequence>
<dbReference type="GO" id="GO:0051453">
    <property type="term" value="P:regulation of intracellular pH"/>
    <property type="evidence" value="ECO:0007669"/>
    <property type="project" value="TreeGrafter"/>
</dbReference>
<feature type="transmembrane region" description="Helical" evidence="10">
    <location>
        <begin position="235"/>
        <end position="252"/>
    </location>
</feature>
<feature type="compositionally biased region" description="Pro residues" evidence="9">
    <location>
        <begin position="114"/>
        <end position="125"/>
    </location>
</feature>
<feature type="transmembrane region" description="Helical" evidence="10">
    <location>
        <begin position="611"/>
        <end position="633"/>
    </location>
</feature>
<feature type="compositionally biased region" description="Low complexity" evidence="9">
    <location>
        <begin position="148"/>
        <end position="167"/>
    </location>
</feature>
<dbReference type="GO" id="GO:0098719">
    <property type="term" value="P:sodium ion import across plasma membrane"/>
    <property type="evidence" value="ECO:0007669"/>
    <property type="project" value="TreeGrafter"/>
</dbReference>
<feature type="transmembrane region" description="Helical" evidence="10">
    <location>
        <begin position="336"/>
        <end position="356"/>
    </location>
</feature>
<keyword evidence="3 10" id="KW-0812">Transmembrane</keyword>
<dbReference type="PANTHER" id="PTHR10110:SF187">
    <property type="entry name" value="SODIUM_HYDROGEN EXCHANGER"/>
    <property type="match status" value="1"/>
</dbReference>
<evidence type="ECO:0000256" key="6">
    <source>
        <dbReference type="ARBA" id="ARBA00023065"/>
    </source>
</evidence>
<feature type="compositionally biased region" description="Basic and acidic residues" evidence="9">
    <location>
        <begin position="660"/>
        <end position="682"/>
    </location>
</feature>
<dbReference type="InterPro" id="IPR018422">
    <property type="entry name" value="Cation/H_exchanger_CPA1"/>
</dbReference>
<evidence type="ECO:0000256" key="4">
    <source>
        <dbReference type="ARBA" id="ARBA00022989"/>
    </source>
</evidence>
<accession>A0A086JFH6</accession>
<name>A0A086JFH6_TOXGO</name>
<evidence type="ECO:0000256" key="8">
    <source>
        <dbReference type="ARBA" id="ARBA00023201"/>
    </source>
</evidence>
<evidence type="ECO:0000313" key="12">
    <source>
        <dbReference type="EMBL" id="KFG30894.1"/>
    </source>
</evidence>
<evidence type="ECO:0000256" key="2">
    <source>
        <dbReference type="ARBA" id="ARBA00022448"/>
    </source>
</evidence>
<dbReference type="AlphaFoldDB" id="A0A086JFH6"/>
<comment type="caution">
    <text evidence="12">The sequence shown here is derived from an EMBL/GenBank/DDBJ whole genome shotgun (WGS) entry which is preliminary data.</text>
</comment>
<evidence type="ECO:0000313" key="13">
    <source>
        <dbReference type="Proteomes" id="UP000028837"/>
    </source>
</evidence>
<dbReference type="InterPro" id="IPR004709">
    <property type="entry name" value="NaH_exchanger"/>
</dbReference>
<dbReference type="GO" id="GO:0005886">
    <property type="term" value="C:plasma membrane"/>
    <property type="evidence" value="ECO:0007669"/>
    <property type="project" value="TreeGrafter"/>
</dbReference>
<dbReference type="Pfam" id="PF00999">
    <property type="entry name" value="Na_H_Exchanger"/>
    <property type="match status" value="1"/>
</dbReference>
<evidence type="ECO:0000256" key="7">
    <source>
        <dbReference type="ARBA" id="ARBA00023136"/>
    </source>
</evidence>
<evidence type="ECO:0000256" key="10">
    <source>
        <dbReference type="SAM" id="Phobius"/>
    </source>
</evidence>
<feature type="transmembrane region" description="Helical" evidence="10">
    <location>
        <begin position="466"/>
        <end position="484"/>
    </location>
</feature>
<dbReference type="OrthoDB" id="332990at2759"/>
<feature type="transmembrane region" description="Helical" evidence="10">
    <location>
        <begin position="504"/>
        <end position="525"/>
    </location>
</feature>
<keyword evidence="6" id="KW-0406">Ion transport</keyword>
<comment type="subcellular location">
    <subcellularLocation>
        <location evidence="1">Membrane</location>
        <topology evidence="1">Multi-pass membrane protein</topology>
    </subcellularLocation>
</comment>
<keyword evidence="5" id="KW-0915">Sodium</keyword>
<keyword evidence="2" id="KW-0813">Transport</keyword>
<feature type="transmembrane region" description="Helical" evidence="10">
    <location>
        <begin position="531"/>
        <end position="552"/>
    </location>
</feature>
<feature type="transmembrane region" description="Helical" evidence="10">
    <location>
        <begin position="204"/>
        <end position="223"/>
    </location>
</feature>
<dbReference type="PRINTS" id="PR01084">
    <property type="entry name" value="NAHEXCHNGR"/>
</dbReference>